<keyword evidence="3" id="KW-1185">Reference proteome</keyword>
<feature type="coiled-coil region" evidence="1">
    <location>
        <begin position="102"/>
        <end position="129"/>
    </location>
</feature>
<organism evidence="2 3">
    <name type="scientific">Laspinema palackyanum D2a</name>
    <dbReference type="NCBI Taxonomy" id="2953684"/>
    <lineage>
        <taxon>Bacteria</taxon>
        <taxon>Bacillati</taxon>
        <taxon>Cyanobacteriota</taxon>
        <taxon>Cyanophyceae</taxon>
        <taxon>Oscillatoriophycideae</taxon>
        <taxon>Oscillatoriales</taxon>
        <taxon>Laspinemataceae</taxon>
        <taxon>Laspinema</taxon>
        <taxon>Laspinema palackyanum</taxon>
    </lineage>
</organism>
<reference evidence="2 3" key="1">
    <citation type="journal article" date="2022" name="Front. Microbiol.">
        <title>High genomic differentiation and limited gene flow indicate recent cryptic speciation within the genus Laspinema (cyanobacteria).</title>
        <authorList>
            <person name="Stanojkovic A."/>
            <person name="Skoupy S."/>
            <person name="Skaloud P."/>
            <person name="Dvorak P."/>
        </authorList>
    </citation>
    <scope>NUCLEOTIDE SEQUENCE [LARGE SCALE GENOMIC DNA]</scope>
    <source>
        <strain evidence="2 3">D2a</strain>
    </source>
</reference>
<proteinExistence type="predicted"/>
<keyword evidence="1" id="KW-0175">Coiled coil</keyword>
<dbReference type="InterPro" id="IPR035069">
    <property type="entry name" value="TTHA1013/TTHA0281-like"/>
</dbReference>
<gene>
    <name evidence="2" type="ORF">NG799_10335</name>
</gene>
<evidence type="ECO:0000256" key="1">
    <source>
        <dbReference type="SAM" id="Coils"/>
    </source>
</evidence>
<comment type="caution">
    <text evidence="2">The sequence shown here is derived from an EMBL/GenBank/DDBJ whole genome shotgun (WGS) entry which is preliminary data.</text>
</comment>
<dbReference type="Gene3D" id="3.30.160.250">
    <property type="match status" value="1"/>
</dbReference>
<dbReference type="RefSeq" id="WP_368006364.1">
    <property type="nucleotide sequence ID" value="NZ_JAMXFF010000013.1"/>
</dbReference>
<dbReference type="SUPFAM" id="SSF143100">
    <property type="entry name" value="TTHA1013/TTHA0281-like"/>
    <property type="match status" value="1"/>
</dbReference>
<accession>A0ABT2MPP6</accession>
<evidence type="ECO:0000313" key="2">
    <source>
        <dbReference type="EMBL" id="MCT7966729.1"/>
    </source>
</evidence>
<name>A0ABT2MPP6_9CYAN</name>
<sequence length="173" mass="19903">MTNLLNIQVKKTTETNWNTFTLTVLISEQSAVGYQATVLGWSDCQGSGVTKEEAIANLNQAINTRLETTEIASLKIVNSNAQHPWMKFAGMHEENPLFEEVLAFIESDRQQLDIEMEDYYQQLDEEMDASLSHQFDEEDGAPIYEDYAHQFDEEDEAQFDEAYEHQVDEDYMA</sequence>
<dbReference type="Proteomes" id="UP001525890">
    <property type="component" value="Unassembled WGS sequence"/>
</dbReference>
<evidence type="ECO:0000313" key="3">
    <source>
        <dbReference type="Proteomes" id="UP001525890"/>
    </source>
</evidence>
<protein>
    <submittedName>
        <fullName evidence="2">Type II toxin-antitoxin system HicB family antitoxin</fullName>
    </submittedName>
</protein>
<dbReference type="EMBL" id="JAMXFF010000013">
    <property type="protein sequence ID" value="MCT7966729.1"/>
    <property type="molecule type" value="Genomic_DNA"/>
</dbReference>